<dbReference type="GO" id="GO:0016787">
    <property type="term" value="F:hydrolase activity"/>
    <property type="evidence" value="ECO:0007669"/>
    <property type="project" value="UniProtKB-KW"/>
</dbReference>
<reference evidence="3 4" key="1">
    <citation type="submission" date="2023-05" db="EMBL/GenBank/DDBJ databases">
        <title>Chelatococcus sp. nov., a moderately thermophilic bacterium isolated from hot spring microbial mat.</title>
        <authorList>
            <person name="Hu C.-J."/>
            <person name="Li W.-J."/>
        </authorList>
    </citation>
    <scope>NUCLEOTIDE SEQUENCE [LARGE SCALE GENOMIC DNA]</scope>
    <source>
        <strain evidence="3 4">SYSU G07232</strain>
    </source>
</reference>
<comment type="caution">
    <text evidence="3">The sequence shown here is derived from an EMBL/GenBank/DDBJ whole genome shotgun (WGS) entry which is preliminary data.</text>
</comment>
<dbReference type="EC" id="3.1.2.-" evidence="3"/>
<dbReference type="CDD" id="cd03443">
    <property type="entry name" value="PaaI_thioesterase"/>
    <property type="match status" value="1"/>
</dbReference>
<evidence type="ECO:0000313" key="4">
    <source>
        <dbReference type="Proteomes" id="UP001321492"/>
    </source>
</evidence>
<dbReference type="Proteomes" id="UP001321492">
    <property type="component" value="Unassembled WGS sequence"/>
</dbReference>
<proteinExistence type="predicted"/>
<feature type="domain" description="Thioesterase" evidence="2">
    <location>
        <begin position="58"/>
        <end position="128"/>
    </location>
</feature>
<dbReference type="Pfam" id="PF03061">
    <property type="entry name" value="4HBT"/>
    <property type="match status" value="1"/>
</dbReference>
<dbReference type="NCBIfam" id="TIGR02286">
    <property type="entry name" value="PaaD"/>
    <property type="match status" value="1"/>
</dbReference>
<name>A0ABT7AFH3_9HYPH</name>
<evidence type="ECO:0000313" key="3">
    <source>
        <dbReference type="EMBL" id="MDJ1158101.1"/>
    </source>
</evidence>
<dbReference type="InterPro" id="IPR006683">
    <property type="entry name" value="Thioestr_dom"/>
</dbReference>
<dbReference type="RefSeq" id="WP_283740103.1">
    <property type="nucleotide sequence ID" value="NZ_JASJEV010000004.1"/>
</dbReference>
<dbReference type="PANTHER" id="PTHR42856">
    <property type="entry name" value="ACYL-COENZYME A THIOESTERASE PAAI"/>
    <property type="match status" value="1"/>
</dbReference>
<dbReference type="Gene3D" id="3.10.129.10">
    <property type="entry name" value="Hotdog Thioesterase"/>
    <property type="match status" value="1"/>
</dbReference>
<gene>
    <name evidence="3" type="primary">paaI</name>
    <name evidence="3" type="ORF">QNA08_07635</name>
</gene>
<dbReference type="NCBIfam" id="TIGR00369">
    <property type="entry name" value="unchar_dom_1"/>
    <property type="match status" value="1"/>
</dbReference>
<dbReference type="InterPro" id="IPR003736">
    <property type="entry name" value="PAAI_dom"/>
</dbReference>
<dbReference type="EMBL" id="JASJEV010000004">
    <property type="protein sequence ID" value="MDJ1158101.1"/>
    <property type="molecule type" value="Genomic_DNA"/>
</dbReference>
<dbReference type="SUPFAM" id="SSF54637">
    <property type="entry name" value="Thioesterase/thiol ester dehydrase-isomerase"/>
    <property type="match status" value="1"/>
</dbReference>
<dbReference type="PANTHER" id="PTHR42856:SF1">
    <property type="entry name" value="ACYL-COENZYME A THIOESTERASE PAAI"/>
    <property type="match status" value="1"/>
</dbReference>
<organism evidence="3 4">
    <name type="scientific">Chelatococcus albus</name>
    <dbReference type="NCBI Taxonomy" id="3047466"/>
    <lineage>
        <taxon>Bacteria</taxon>
        <taxon>Pseudomonadati</taxon>
        <taxon>Pseudomonadota</taxon>
        <taxon>Alphaproteobacteria</taxon>
        <taxon>Hyphomicrobiales</taxon>
        <taxon>Chelatococcaceae</taxon>
        <taxon>Chelatococcus</taxon>
    </lineage>
</organism>
<evidence type="ECO:0000256" key="1">
    <source>
        <dbReference type="ARBA" id="ARBA00022801"/>
    </source>
</evidence>
<protein>
    <submittedName>
        <fullName evidence="3">Hydroxyphenylacetyl-CoA thioesterase PaaI</fullName>
        <ecNumber evidence="3">3.1.2.-</ecNumber>
    </submittedName>
</protein>
<dbReference type="InterPro" id="IPR029069">
    <property type="entry name" value="HotDog_dom_sf"/>
</dbReference>
<evidence type="ECO:0000259" key="2">
    <source>
        <dbReference type="Pfam" id="PF03061"/>
    </source>
</evidence>
<sequence length="158" mass="16238">MTAGIASVRSSEETARLAADTMWAGDNASRALGMEILGVGPGTATLAMTVTEAMTNGHGTAHGGFIFALADSAFAFACNSHGDVTVASHCDITFIRPGKRGDRLIATAREVSRAGRSGIYDVRVSADGVTIAEFRGMSRTVGGSFIEAVASAPESRTP</sequence>
<dbReference type="InterPro" id="IPR011973">
    <property type="entry name" value="PaaD"/>
</dbReference>
<dbReference type="InterPro" id="IPR052723">
    <property type="entry name" value="Acyl-CoA_thioesterase_PaaI"/>
</dbReference>
<keyword evidence="1 3" id="KW-0378">Hydrolase</keyword>
<accession>A0ABT7AFH3</accession>
<keyword evidence="4" id="KW-1185">Reference proteome</keyword>